<feature type="active site" description="Charge relay system" evidence="6">
    <location>
        <position position="231"/>
    </location>
</feature>
<feature type="active site" description="Charge relay system" evidence="6">
    <location>
        <position position="145"/>
    </location>
</feature>
<dbReference type="Pfam" id="PF01223">
    <property type="entry name" value="Endonuclease_NS"/>
    <property type="match status" value="1"/>
</dbReference>
<dbReference type="EC" id="3.4.21.-" evidence="9"/>
<evidence type="ECO:0000256" key="2">
    <source>
        <dbReference type="ARBA" id="ARBA00022670"/>
    </source>
</evidence>
<dbReference type="Gene3D" id="3.40.570.10">
    <property type="entry name" value="Extracellular Endonuclease, subunit A"/>
    <property type="match status" value="1"/>
</dbReference>
<dbReference type="PRINTS" id="PR00839">
    <property type="entry name" value="V8PROTEASE"/>
</dbReference>
<dbReference type="PANTHER" id="PTHR13966">
    <property type="entry name" value="ENDONUCLEASE RELATED"/>
    <property type="match status" value="1"/>
</dbReference>
<dbReference type="InterPro" id="IPR040255">
    <property type="entry name" value="Non-specific_endonuclease"/>
</dbReference>
<dbReference type="SMART" id="SM00477">
    <property type="entry name" value="NUC"/>
    <property type="match status" value="1"/>
</dbReference>
<dbReference type="CDD" id="cd00091">
    <property type="entry name" value="NUC"/>
    <property type="match status" value="1"/>
</dbReference>
<feature type="domain" description="ENPP1-3/EXOG-like endonuclease/phosphodiesterase" evidence="10">
    <location>
        <begin position="355"/>
        <end position="559"/>
    </location>
</feature>
<dbReference type="GO" id="GO:0008236">
    <property type="term" value="F:serine-type peptidase activity"/>
    <property type="evidence" value="ECO:0007669"/>
    <property type="project" value="UniProtKB-KW"/>
</dbReference>
<feature type="binding site" evidence="8">
    <location>
        <position position="451"/>
    </location>
    <ligand>
        <name>Mg(2+)</name>
        <dbReference type="ChEBI" id="CHEBI:18420"/>
        <note>catalytic</note>
    </ligand>
</feature>
<dbReference type="Gene3D" id="2.40.10.10">
    <property type="entry name" value="Trypsin-like serine proteases"/>
    <property type="match status" value="2"/>
</dbReference>
<evidence type="ECO:0000256" key="9">
    <source>
        <dbReference type="RuleBase" id="RU004296"/>
    </source>
</evidence>
<accession>A0A2P8H1I7</accession>
<sequence length="578" mass="64705">MTASKLESIEQQALARYRHLEKQRQAHPAADPEEMDKMLVRSSVINAQDTLSIERIINKNDLLPIAYLETGTKAGRAVCRTTLRNQNGQIQGHGTGFLVSPTLLLTNNHVLDIREAALYAAAEFNYENDENFAPREISSFGFEPDKLFITDEALDFTLVAIQPVAKNGKKISDFGYLPLLSQKGKVLEGEFVSIIQHPKGGPKAVTVRENEVRFLAPDFIHYVSDTEAGSSGSPVFNDQWVVVALHHAAISDPDDSTEWIANEGIRISSILNFLVEWNSANPHPLLAPLLQGVPDLASSVVPMEMGQLGEEWYSGVSGYDPAFLGEGFNVPLPELMAEVAQDRAPSKDGKPVLDYTHFSIAMSKKRRLAFYTAVNINGSELVDVKRGNDKWYFDPRLDKAFQSGPELYEKNDLDRGHLTRRQDPNWGVDAIRANEHTFHFTNCAPQHKNFNQKTWLGLEDYILKNAETHDLKVTVFTGPVFQENDPIYRDEFQIPAEFWKIAVMKKDGNSLSASAYLQTQRDMIGNLEFAYGEYQTYQVPIIQIEALAHLDFGELKAHDALAGKGTGIAIKQMEDIRL</sequence>
<dbReference type="Proteomes" id="UP000242682">
    <property type="component" value="Unassembled WGS sequence"/>
</dbReference>
<feature type="domain" description="DNA/RNA non-specific endonuclease/pyrophosphatase/phosphodiesterase" evidence="11">
    <location>
        <begin position="354"/>
        <end position="559"/>
    </location>
</feature>
<evidence type="ECO:0000259" key="11">
    <source>
        <dbReference type="SMART" id="SM00892"/>
    </source>
</evidence>
<dbReference type="InterPro" id="IPR020821">
    <property type="entry name" value="ENPP1-3/EXOG-like_nuc-like"/>
</dbReference>
<dbReference type="GO" id="GO:0046872">
    <property type="term" value="F:metal ion binding"/>
    <property type="evidence" value="ECO:0007669"/>
    <property type="project" value="UniProtKB-KW"/>
</dbReference>
<dbReference type="InterPro" id="IPR008256">
    <property type="entry name" value="Peptidase_S1B"/>
</dbReference>
<proteinExistence type="inferred from homology"/>
<name>A0A2P8H1I7_9BACL</name>
<keyword evidence="2 9" id="KW-0645">Protease</keyword>
<dbReference type="AlphaFoldDB" id="A0A2P8H1I7"/>
<organism evidence="12 13">
    <name type="scientific">Planomicrobium soli</name>
    <dbReference type="NCBI Taxonomy" id="1176648"/>
    <lineage>
        <taxon>Bacteria</taxon>
        <taxon>Bacillati</taxon>
        <taxon>Bacillota</taxon>
        <taxon>Bacilli</taxon>
        <taxon>Bacillales</taxon>
        <taxon>Caryophanaceae</taxon>
        <taxon>Planomicrobium</taxon>
    </lineage>
</organism>
<keyword evidence="13" id="KW-1185">Reference proteome</keyword>
<dbReference type="SMART" id="SM00892">
    <property type="entry name" value="Endonuclease_NS"/>
    <property type="match status" value="1"/>
</dbReference>
<dbReference type="InterPro" id="IPR001604">
    <property type="entry name" value="Endo_G_ENPP1-like_dom"/>
</dbReference>
<dbReference type="InterPro" id="IPR044925">
    <property type="entry name" value="His-Me_finger_sf"/>
</dbReference>
<dbReference type="Pfam" id="PF13365">
    <property type="entry name" value="Trypsin_2"/>
    <property type="match status" value="1"/>
</dbReference>
<keyword evidence="8" id="KW-0479">Metal-binding</keyword>
<dbReference type="InterPro" id="IPR043504">
    <property type="entry name" value="Peptidase_S1_PA_chymotrypsin"/>
</dbReference>
<evidence type="ECO:0000256" key="1">
    <source>
        <dbReference type="ARBA" id="ARBA00008764"/>
    </source>
</evidence>
<comment type="similarity">
    <text evidence="1 9">Belongs to the peptidase S1B family.</text>
</comment>
<evidence type="ECO:0000256" key="7">
    <source>
        <dbReference type="PIRSR" id="PIRSR640255-1"/>
    </source>
</evidence>
<evidence type="ECO:0000313" key="12">
    <source>
        <dbReference type="EMBL" id="PSL40076.1"/>
    </source>
</evidence>
<dbReference type="OrthoDB" id="9770276at2"/>
<keyword evidence="5 9" id="KW-0720">Serine protease</keyword>
<dbReference type="PANTHER" id="PTHR13966:SF5">
    <property type="entry name" value="ENDONUCLEASE G, MITOCHONDRIAL"/>
    <property type="match status" value="1"/>
</dbReference>
<evidence type="ECO:0000256" key="8">
    <source>
        <dbReference type="PIRSR" id="PIRSR640255-2"/>
    </source>
</evidence>
<keyword evidence="12" id="KW-0255">Endonuclease</keyword>
<evidence type="ECO:0000259" key="10">
    <source>
        <dbReference type="SMART" id="SM00477"/>
    </source>
</evidence>
<dbReference type="GO" id="GO:0003676">
    <property type="term" value="F:nucleic acid binding"/>
    <property type="evidence" value="ECO:0007669"/>
    <property type="project" value="InterPro"/>
</dbReference>
<evidence type="ECO:0000256" key="3">
    <source>
        <dbReference type="ARBA" id="ARBA00022729"/>
    </source>
</evidence>
<dbReference type="GO" id="GO:0004519">
    <property type="term" value="F:endonuclease activity"/>
    <property type="evidence" value="ECO:0007669"/>
    <property type="project" value="UniProtKB-KW"/>
</dbReference>
<keyword evidence="4 9" id="KW-0378">Hydrolase</keyword>
<evidence type="ECO:0000313" key="13">
    <source>
        <dbReference type="Proteomes" id="UP000242682"/>
    </source>
</evidence>
<dbReference type="SUPFAM" id="SSF54060">
    <property type="entry name" value="His-Me finger endonucleases"/>
    <property type="match status" value="1"/>
</dbReference>
<feature type="active site" description="Charge relay system" evidence="6">
    <location>
        <position position="109"/>
    </location>
</feature>
<dbReference type="EMBL" id="PYAT01000006">
    <property type="protein sequence ID" value="PSL40076.1"/>
    <property type="molecule type" value="Genomic_DNA"/>
</dbReference>
<reference evidence="12 13" key="1">
    <citation type="submission" date="2018-03" db="EMBL/GenBank/DDBJ databases">
        <title>Genomic Encyclopedia of Type Strains, Phase III (KMG-III): the genomes of soil and plant-associated and newly described type strains.</title>
        <authorList>
            <person name="Whitman W."/>
        </authorList>
    </citation>
    <scope>NUCLEOTIDE SEQUENCE [LARGE SCALE GENOMIC DNA]</scope>
    <source>
        <strain evidence="12 13">CGMCC 1.12259</strain>
    </source>
</reference>
<dbReference type="GO" id="GO:0006508">
    <property type="term" value="P:proteolysis"/>
    <property type="evidence" value="ECO:0007669"/>
    <property type="project" value="UniProtKB-KW"/>
</dbReference>
<evidence type="ECO:0000256" key="5">
    <source>
        <dbReference type="ARBA" id="ARBA00022825"/>
    </source>
</evidence>
<dbReference type="InterPro" id="IPR044929">
    <property type="entry name" value="DNA/RNA_non-sp_Endonuclease_sf"/>
</dbReference>
<dbReference type="RefSeq" id="WP_106533401.1">
    <property type="nucleotide sequence ID" value="NZ_PYAT01000006.1"/>
</dbReference>
<keyword evidence="12" id="KW-0540">Nuclease</keyword>
<evidence type="ECO:0000256" key="6">
    <source>
        <dbReference type="PIRSR" id="PIRSR608256-1"/>
    </source>
</evidence>
<evidence type="ECO:0000256" key="4">
    <source>
        <dbReference type="ARBA" id="ARBA00022801"/>
    </source>
</evidence>
<dbReference type="InterPro" id="IPR009003">
    <property type="entry name" value="Peptidase_S1_PA"/>
</dbReference>
<keyword evidence="3" id="KW-0732">Signal</keyword>
<gene>
    <name evidence="12" type="ORF">B0H99_10689</name>
</gene>
<dbReference type="SUPFAM" id="SSF50494">
    <property type="entry name" value="Trypsin-like serine proteases"/>
    <property type="match status" value="1"/>
</dbReference>
<comment type="caution">
    <text evidence="12">The sequence shown here is derived from an EMBL/GenBank/DDBJ whole genome shotgun (WGS) entry which is preliminary data.</text>
</comment>
<protein>
    <recommendedName>
        <fullName evidence="9">Serine protease</fullName>
        <ecNumber evidence="9">3.4.21.-</ecNumber>
    </recommendedName>
</protein>
<feature type="active site" description="Proton acceptor" evidence="7">
    <location>
        <position position="417"/>
    </location>
</feature>